<keyword evidence="2" id="KW-1185">Reference proteome</keyword>
<dbReference type="EMBL" id="CP021659">
    <property type="protein sequence ID" value="AWK13378.1"/>
    <property type="molecule type" value="Genomic_DNA"/>
</dbReference>
<evidence type="ECO:0000313" key="1">
    <source>
        <dbReference type="EMBL" id="AWK13378.1"/>
    </source>
</evidence>
<organism evidence="1 2">
    <name type="scientific">Candidatus Fukatsuia symbiotica</name>
    <dbReference type="NCBI Taxonomy" id="1878942"/>
    <lineage>
        <taxon>Bacteria</taxon>
        <taxon>Pseudomonadati</taxon>
        <taxon>Pseudomonadota</taxon>
        <taxon>Gammaproteobacteria</taxon>
        <taxon>Enterobacterales</taxon>
        <taxon>Yersiniaceae</taxon>
        <taxon>Candidatus Fukatsuia</taxon>
    </lineage>
</organism>
<dbReference type="KEGG" id="fsm:CCS41_00915"/>
<dbReference type="AlphaFoldDB" id="A0A2U8I2P9"/>
<evidence type="ECO:0000313" key="2">
    <source>
        <dbReference type="Proteomes" id="UP000261875"/>
    </source>
</evidence>
<sequence>MKVIKVILFIQEGVSVLDNKIILQNFDMQLAHPYNTQYRTIQNFFEIFSKYFIVLEYDFILQNMKKDSKYMYFVLKNL</sequence>
<accession>A0A2U8I2P9</accession>
<protein>
    <submittedName>
        <fullName evidence="1">Uncharacterized protein</fullName>
    </submittedName>
</protein>
<gene>
    <name evidence="1" type="ORF">CCS41_00915</name>
</gene>
<dbReference type="Proteomes" id="UP000261875">
    <property type="component" value="Chromosome"/>
</dbReference>
<name>A0A2U8I2P9_9GAMM</name>
<reference evidence="1 2" key="1">
    <citation type="submission" date="2017-05" db="EMBL/GenBank/DDBJ databases">
        <title>Genome sequence of Candidatus Fukatsuia symbiotica and Candidatus Hamiltonella defensa from Acyrthosiphon pisum strain 5D.</title>
        <authorList>
            <person name="Patel V.A."/>
            <person name="Chevignon G."/>
            <person name="Russell J.A."/>
            <person name="Oliver K.M."/>
        </authorList>
    </citation>
    <scope>NUCLEOTIDE SEQUENCE [LARGE SCALE GENOMIC DNA]</scope>
    <source>
        <strain evidence="1 2">5D</strain>
    </source>
</reference>
<proteinExistence type="predicted"/>